<gene>
    <name evidence="19" type="ORF">MGAL_10B048271</name>
</gene>
<keyword evidence="3 13" id="KW-0245">EGF-like domain</keyword>
<dbReference type="Pfam" id="PF13927">
    <property type="entry name" value="Ig_3"/>
    <property type="match status" value="1"/>
</dbReference>
<dbReference type="InterPro" id="IPR036179">
    <property type="entry name" value="Ig-like_dom_sf"/>
</dbReference>
<dbReference type="SMART" id="SM00181">
    <property type="entry name" value="EGF"/>
    <property type="match status" value="7"/>
</dbReference>
<dbReference type="InterPro" id="IPR036508">
    <property type="entry name" value="Chitin-bd_dom_sf"/>
</dbReference>
<dbReference type="SUPFAM" id="SSF57196">
    <property type="entry name" value="EGF/Laminin"/>
    <property type="match status" value="7"/>
</dbReference>
<comment type="caution">
    <text evidence="19">The sequence shown here is derived from an EMBL/GenBank/DDBJ whole genome shotgun (WGS) entry which is preliminary data.</text>
</comment>
<dbReference type="InterPro" id="IPR013162">
    <property type="entry name" value="CD80_C2-set"/>
</dbReference>
<feature type="domain" description="EGF-like" evidence="15">
    <location>
        <begin position="361"/>
        <end position="396"/>
    </location>
</feature>
<feature type="domain" description="EGF-like" evidence="15">
    <location>
        <begin position="1651"/>
        <end position="1687"/>
    </location>
</feature>
<feature type="domain" description="Sushi" evidence="17">
    <location>
        <begin position="876"/>
        <end position="933"/>
    </location>
</feature>
<comment type="caution">
    <text evidence="13">Lacks conserved residue(s) required for the propagation of feature annotation.</text>
</comment>
<feature type="domain" description="Ig-like" evidence="16">
    <location>
        <begin position="208"/>
        <end position="294"/>
    </location>
</feature>
<feature type="domain" description="Ig-like" evidence="16">
    <location>
        <begin position="5"/>
        <end position="98"/>
    </location>
</feature>
<keyword evidence="7" id="KW-0677">Repeat</keyword>
<dbReference type="InterPro" id="IPR035976">
    <property type="entry name" value="Sushi/SCR/CCP_sf"/>
</dbReference>
<keyword evidence="12" id="KW-0325">Glycoprotein</keyword>
<dbReference type="Gene3D" id="2.10.25.10">
    <property type="entry name" value="Laminin"/>
    <property type="match status" value="7"/>
</dbReference>
<feature type="disulfide bond" evidence="13">
    <location>
        <begin position="1677"/>
        <end position="1686"/>
    </location>
</feature>
<evidence type="ECO:0000256" key="10">
    <source>
        <dbReference type="ARBA" id="ARBA00023136"/>
    </source>
</evidence>
<dbReference type="CDD" id="cd00033">
    <property type="entry name" value="CCP"/>
    <property type="match status" value="10"/>
</dbReference>
<dbReference type="SMART" id="SM00494">
    <property type="entry name" value="ChtBD2"/>
    <property type="match status" value="2"/>
</dbReference>
<keyword evidence="2" id="KW-1003">Cell membrane</keyword>
<dbReference type="InterPro" id="IPR002557">
    <property type="entry name" value="Chitin-bd_dom"/>
</dbReference>
<dbReference type="Pfam" id="PF01607">
    <property type="entry name" value="CBM_14"/>
    <property type="match status" value="2"/>
</dbReference>
<dbReference type="InterPro" id="IPR036383">
    <property type="entry name" value="TSP1_rpt_sf"/>
</dbReference>
<dbReference type="PRINTS" id="PR00010">
    <property type="entry name" value="EGFBLOOD"/>
</dbReference>
<dbReference type="SUPFAM" id="SSF57625">
    <property type="entry name" value="Invertebrate chitin-binding proteins"/>
    <property type="match status" value="2"/>
</dbReference>
<feature type="disulfide bond" evidence="13">
    <location>
        <begin position="1016"/>
        <end position="1025"/>
    </location>
</feature>
<feature type="domain" description="Sushi" evidence="17">
    <location>
        <begin position="303"/>
        <end position="361"/>
    </location>
</feature>
<evidence type="ECO:0000256" key="6">
    <source>
        <dbReference type="ARBA" id="ARBA00022729"/>
    </source>
</evidence>
<dbReference type="Gene3D" id="2.60.40.10">
    <property type="entry name" value="Immunoglobulins"/>
    <property type="match status" value="3"/>
</dbReference>
<feature type="disulfide bond" evidence="13">
    <location>
        <begin position="1054"/>
        <end position="1063"/>
    </location>
</feature>
<evidence type="ECO:0000256" key="4">
    <source>
        <dbReference type="ARBA" id="ARBA00022659"/>
    </source>
</evidence>
<dbReference type="FunFam" id="2.10.25.10:FF:000391">
    <property type="entry name" value="Weary, isoform C"/>
    <property type="match status" value="1"/>
</dbReference>
<feature type="domain" description="EGF-like" evidence="15">
    <location>
        <begin position="627"/>
        <end position="663"/>
    </location>
</feature>
<dbReference type="PANTHER" id="PTHR19325">
    <property type="entry name" value="COMPLEMENT COMPONENT-RELATED SUSHI DOMAIN-CONTAINING"/>
    <property type="match status" value="1"/>
</dbReference>
<dbReference type="SUPFAM" id="SSF57535">
    <property type="entry name" value="Complement control module/SCR domain"/>
    <property type="match status" value="10"/>
</dbReference>
<keyword evidence="5" id="KW-0812">Transmembrane</keyword>
<reference evidence="19" key="1">
    <citation type="submission" date="2018-11" db="EMBL/GenBank/DDBJ databases">
        <authorList>
            <person name="Alioto T."/>
            <person name="Alioto T."/>
        </authorList>
    </citation>
    <scope>NUCLEOTIDE SEQUENCE</scope>
</reference>
<feature type="non-terminal residue" evidence="19">
    <location>
        <position position="1"/>
    </location>
</feature>
<feature type="domain" description="EGF-like" evidence="15">
    <location>
        <begin position="990"/>
        <end position="1026"/>
    </location>
</feature>
<feature type="disulfide bond" evidence="13">
    <location>
        <begin position="386"/>
        <end position="395"/>
    </location>
</feature>
<feature type="domain" description="EGF-like" evidence="15">
    <location>
        <begin position="472"/>
        <end position="508"/>
    </location>
</feature>
<feature type="domain" description="EGF-like" evidence="15">
    <location>
        <begin position="1186"/>
        <end position="1222"/>
    </location>
</feature>
<dbReference type="GO" id="GO:0007154">
    <property type="term" value="P:cell communication"/>
    <property type="evidence" value="ECO:0007669"/>
    <property type="project" value="UniProtKB-ARBA"/>
</dbReference>
<dbReference type="CDD" id="cd00054">
    <property type="entry name" value="EGF_CA"/>
    <property type="match status" value="6"/>
</dbReference>
<evidence type="ECO:0000256" key="9">
    <source>
        <dbReference type="ARBA" id="ARBA00022989"/>
    </source>
</evidence>
<evidence type="ECO:0000259" key="16">
    <source>
        <dbReference type="PROSITE" id="PS50835"/>
    </source>
</evidence>
<evidence type="ECO:0000256" key="1">
    <source>
        <dbReference type="ARBA" id="ARBA00004251"/>
    </source>
</evidence>
<dbReference type="PROSITE" id="PS01187">
    <property type="entry name" value="EGF_CA"/>
    <property type="match status" value="2"/>
</dbReference>
<keyword evidence="9" id="KW-1133">Transmembrane helix</keyword>
<evidence type="ECO:0000256" key="13">
    <source>
        <dbReference type="PROSITE-ProRule" id="PRU00076"/>
    </source>
</evidence>
<feature type="disulfide bond" evidence="13">
    <location>
        <begin position="653"/>
        <end position="662"/>
    </location>
</feature>
<dbReference type="EMBL" id="UYJE01000243">
    <property type="protein sequence ID" value="VDH91534.1"/>
    <property type="molecule type" value="Genomic_DNA"/>
</dbReference>
<dbReference type="Gene3D" id="2.170.140.10">
    <property type="entry name" value="Chitin binding domain"/>
    <property type="match status" value="2"/>
</dbReference>
<dbReference type="FunFam" id="2.10.25.10:FF:000006">
    <property type="entry name" value="Versican core protein-like isoform 1"/>
    <property type="match status" value="1"/>
</dbReference>
<dbReference type="Pfam" id="PF00084">
    <property type="entry name" value="Sushi"/>
    <property type="match status" value="10"/>
</dbReference>
<dbReference type="GO" id="GO:0005509">
    <property type="term" value="F:calcium ion binding"/>
    <property type="evidence" value="ECO:0007669"/>
    <property type="project" value="InterPro"/>
</dbReference>
<dbReference type="FunFam" id="2.20.100.10:FF:000001">
    <property type="entry name" value="semaphorin-5A isoform X1"/>
    <property type="match status" value="2"/>
</dbReference>
<evidence type="ECO:0000256" key="5">
    <source>
        <dbReference type="ARBA" id="ARBA00022692"/>
    </source>
</evidence>
<dbReference type="Pfam" id="PF00008">
    <property type="entry name" value="EGF"/>
    <property type="match status" value="4"/>
</dbReference>
<dbReference type="PROSITE" id="PS50092">
    <property type="entry name" value="TSP1"/>
    <property type="match status" value="3"/>
</dbReference>
<dbReference type="SMART" id="SM00179">
    <property type="entry name" value="EGF_CA"/>
    <property type="match status" value="7"/>
</dbReference>
<keyword evidence="8" id="KW-0106">Calcium</keyword>
<evidence type="ECO:0000313" key="20">
    <source>
        <dbReference type="Proteomes" id="UP000596742"/>
    </source>
</evidence>
<dbReference type="SMART" id="SM00407">
    <property type="entry name" value="IGc1"/>
    <property type="match status" value="1"/>
</dbReference>
<dbReference type="PROSITE" id="PS01186">
    <property type="entry name" value="EGF_2"/>
    <property type="match status" value="6"/>
</dbReference>
<dbReference type="InterPro" id="IPR007110">
    <property type="entry name" value="Ig-like_dom"/>
</dbReference>
<feature type="disulfide bond" evidence="14">
    <location>
        <begin position="904"/>
        <end position="931"/>
    </location>
</feature>
<feature type="disulfide bond" evidence="13">
    <location>
        <begin position="365"/>
        <end position="375"/>
    </location>
</feature>
<feature type="domain" description="Sushi" evidence="17">
    <location>
        <begin position="570"/>
        <end position="627"/>
    </location>
</feature>
<dbReference type="PROSITE" id="PS00022">
    <property type="entry name" value="EGF_1"/>
    <property type="match status" value="7"/>
</dbReference>
<dbReference type="GO" id="GO:0005886">
    <property type="term" value="C:plasma membrane"/>
    <property type="evidence" value="ECO:0007669"/>
    <property type="project" value="UniProtKB-SubCell"/>
</dbReference>
<dbReference type="InterPro" id="IPR013032">
    <property type="entry name" value="EGF-like_CS"/>
</dbReference>
<keyword evidence="4 14" id="KW-0768">Sushi</keyword>
<feature type="domain" description="Sushi" evidence="17">
    <location>
        <begin position="934"/>
        <end position="990"/>
    </location>
</feature>
<dbReference type="InterPro" id="IPR022041">
    <property type="entry name" value="Methyltransf_FA"/>
</dbReference>
<evidence type="ECO:0000259" key="15">
    <source>
        <dbReference type="PROSITE" id="PS50026"/>
    </source>
</evidence>
<feature type="domain" description="Sushi" evidence="17">
    <location>
        <begin position="818"/>
        <end position="875"/>
    </location>
</feature>
<dbReference type="CDD" id="cd00096">
    <property type="entry name" value="Ig"/>
    <property type="match status" value="1"/>
</dbReference>
<name>A0A8B6BJ09_MYTGA</name>
<sequence length="1771" mass="188676">PPGKPVITVPDTIVLGNTVTLTCSSNGGNPEPTVKWFKDGAEITSGVSSKTVSPSTDRYTVTLTLNFVASLEHHLKVITCQADNGLTSPLSTTEQLIVNFAPEAPTLDGPTVVTSGMSRVWTCHSANGYPAGVMTMRNQNTNTKFGTDKFSTSTVDNEGGKSYTVTGRLNWAPVEANNGHSICCDVLHTTTLGNTPKTKCLQLSVKPPLVLNAPTIQYKVHLNAKVTLSCEVTSGKPSQITWLKDGSKLDIDSNPQLSGGTVAAPSLVITDVELSDEAGYVCQGTDSTDKVTIATTDSIKIALICIEPAPVPNAELVVSGFDPSNTATYKCNECYEKTSGDLVLSCMRGGIWSGVVPKCTEINHCLSQPCIFGTCTSELCGYKCACLTGYKGTNCDQEVSCPVIALQNGAIMGGDKLDTELTQDHVLYNMDISYGCDDGYVMVDRKGGFLTELVRHCGETGQLTGDAPICAVYNLCATTTPCVHGTCKDLPGNYHCTCSIGYKGQNCDQDITCAELTLPNGAVMYKPDRKIGSIASYSCNQGYNLANGDLSSTCNSEGEWSGPLPTCKGVSCPDHTLENGEVTTTGLTFGHTATYTCNSGYMVANGDVSRTCASDEYWLGKMPVCADFGLCSSSPCKNGGTCTDLPGGYSCACAEGWKGKTCEEIKSCKTELWDYCGCSLGEWKEWVDCSESCNGYTYRLRSIWLYQNKAGCPFVFETCAPTECGYELDFCNTDSCQNGGLTTYKQCLCTGGHTGQCCDEAVTCPDPTPANGFVSDSLTDYGSCVDFRCDEGYKLDGSSHSCCHADGKWSGERQCVGIVCPAFDMINGAISVTDGVNYGSTATISCNTGYNLNGNSTAICGGGGVWSAPKPECERIVCPAFDVVNGAISVTDGVNYGSTATISCNTGYNLNGASTTTCGDGGVWSATKPVCEIVTCPKHTIDHGTVTGTAATYGHDISYKCDEGFQLVGDHIRKCGADGLWTGVEATCQDIDECATKPCQNGAQCNDQINAYTCTCADGFAGVHCEENINECASAPCKNGATCNDQVNGYTCTCVGGYTGILCEAEIPCNKLDVVPHVTVLTSGVEVGESVTYACEHGYQLTAGNLMRTCQLATSWSGIPPVCSMIPCAEPTPIVNGQFDKLASPIMPGSQVTYTCDIGYQLENGHSTMNCDVGGLYSGALPVCTDIDYCIGVSCKNGGTCRDQLTDFVCDCTGNYYGKLCQNLDGGWTDYSDWSVCSTTCGEGIQIATRTCTNPQPEDGGLDCIGDEKSTKECKLAECTLPPKTDEDFCVGKVSGFYAHPTDCAAYYVCHDDTERTALEYCGVGTYWSQSFKVCADPTITEIECFGGVGTYGSEDTIESANENDPLYEIVIGGWGNTKSVIRDKKQGDPKATHLGEVLNPNEYQTFYVTWKDGNIRVEDENNVKLMEWTDTTNPLTITNVGISTGFGASGDWQFPYACQDCSTIQNGYLPDPDDCSSFIQCANGVSYPQKCPTGLQWRNSLLVCDLPQNVGCTIEPVDGGWTDWSDWSECSVSCGQGGTKSKSRTCTNPAKKGAGADCIGENIETVACEGYLCQAGKCVIQACASWQYSKKECTVTGMVADSMIYSMEPDNLPVWMKYLCSAEHYGFTPRQGIWVTQGCRADFSVCFIEEYNDCTSSPCQNGGTCNDGEASYTCTCPGPYEGTNCENKVPCSTPGDVLHASKTVAGLAVGQTVKYQCEFGYALTTGDSVLTCALGPRWEGTMPSCKSRLEYLAKMILIAYPVTLIGRVSK</sequence>
<feature type="disulfide bond" evidence="14">
    <location>
        <begin position="1128"/>
        <end position="1171"/>
    </location>
</feature>
<dbReference type="InterPro" id="IPR000436">
    <property type="entry name" value="Sushi_SCR_CCP_dom"/>
</dbReference>
<dbReference type="PROSITE" id="PS50835">
    <property type="entry name" value="IG_LIKE"/>
    <property type="match status" value="2"/>
</dbReference>
<organism evidence="19 20">
    <name type="scientific">Mytilus galloprovincialis</name>
    <name type="common">Mediterranean mussel</name>
    <dbReference type="NCBI Taxonomy" id="29158"/>
    <lineage>
        <taxon>Eukaryota</taxon>
        <taxon>Metazoa</taxon>
        <taxon>Spiralia</taxon>
        <taxon>Lophotrochozoa</taxon>
        <taxon>Mollusca</taxon>
        <taxon>Bivalvia</taxon>
        <taxon>Autobranchia</taxon>
        <taxon>Pteriomorphia</taxon>
        <taxon>Mytilida</taxon>
        <taxon>Mytiloidea</taxon>
        <taxon>Mytilidae</taxon>
        <taxon>Mytilinae</taxon>
        <taxon>Mytilus</taxon>
    </lineage>
</organism>
<accession>A0A8B6BJ09</accession>
<keyword evidence="11 13" id="KW-1015">Disulfide bond</keyword>
<protein>
    <submittedName>
        <fullName evidence="19">CUB and sushi domain-containing protein</fullName>
    </submittedName>
</protein>
<dbReference type="Pfam" id="PF12248">
    <property type="entry name" value="Methyltransf_FA"/>
    <property type="match status" value="1"/>
</dbReference>
<dbReference type="SMART" id="SM00408">
    <property type="entry name" value="IGc2"/>
    <property type="match status" value="2"/>
</dbReference>
<dbReference type="PROSITE" id="PS00010">
    <property type="entry name" value="ASX_HYDROXYL"/>
    <property type="match status" value="6"/>
</dbReference>
<feature type="domain" description="EGF-like" evidence="15">
    <location>
        <begin position="1028"/>
        <end position="1064"/>
    </location>
</feature>
<dbReference type="FunFam" id="2.10.25.10:FF:000309">
    <property type="entry name" value="Uncharacterized protein, isoform A"/>
    <property type="match status" value="1"/>
</dbReference>
<feature type="disulfide bond" evidence="13">
    <location>
        <begin position="1212"/>
        <end position="1221"/>
    </location>
</feature>
<dbReference type="Gene3D" id="2.10.70.10">
    <property type="entry name" value="Complement Module, domain 1"/>
    <property type="match status" value="11"/>
</dbReference>
<evidence type="ECO:0000256" key="14">
    <source>
        <dbReference type="PROSITE-ProRule" id="PRU00302"/>
    </source>
</evidence>
<dbReference type="PROSITE" id="PS50923">
    <property type="entry name" value="SUSHI"/>
    <property type="match status" value="10"/>
</dbReference>
<dbReference type="InterPro" id="IPR003597">
    <property type="entry name" value="Ig_C1-set"/>
</dbReference>
<proteinExistence type="predicted"/>
<dbReference type="PROSITE" id="PS50026">
    <property type="entry name" value="EGF_3"/>
    <property type="match status" value="7"/>
</dbReference>
<evidence type="ECO:0000259" key="17">
    <source>
        <dbReference type="PROSITE" id="PS50923"/>
    </source>
</evidence>
<dbReference type="SUPFAM" id="SSF48726">
    <property type="entry name" value="Immunoglobulin"/>
    <property type="match status" value="2"/>
</dbReference>
<feature type="domain" description="Sushi" evidence="17">
    <location>
        <begin position="1061"/>
        <end position="1125"/>
    </location>
</feature>
<dbReference type="Proteomes" id="UP000596742">
    <property type="component" value="Unassembled WGS sequence"/>
</dbReference>
<dbReference type="FunFam" id="2.10.25.10:FF:000321">
    <property type="entry name" value="Protein delta homolog 1"/>
    <property type="match status" value="1"/>
</dbReference>
<dbReference type="InterPro" id="IPR000742">
    <property type="entry name" value="EGF"/>
</dbReference>
<dbReference type="SMART" id="SM00209">
    <property type="entry name" value="TSP1"/>
    <property type="match status" value="3"/>
</dbReference>
<evidence type="ECO:0000256" key="7">
    <source>
        <dbReference type="ARBA" id="ARBA00022737"/>
    </source>
</evidence>
<dbReference type="GO" id="GO:0005576">
    <property type="term" value="C:extracellular region"/>
    <property type="evidence" value="ECO:0007669"/>
    <property type="project" value="InterPro"/>
</dbReference>
<dbReference type="SMART" id="SM00032">
    <property type="entry name" value="CCP"/>
    <property type="match status" value="11"/>
</dbReference>
<dbReference type="InterPro" id="IPR003598">
    <property type="entry name" value="Ig_sub2"/>
</dbReference>
<keyword evidence="10" id="KW-0472">Membrane</keyword>
<dbReference type="InterPro" id="IPR000884">
    <property type="entry name" value="TSP1_rpt"/>
</dbReference>
<dbReference type="OrthoDB" id="41109at2759"/>
<dbReference type="InterPro" id="IPR000152">
    <property type="entry name" value="EGF-type_Asp/Asn_hydroxyl_site"/>
</dbReference>
<dbReference type="Gene3D" id="2.20.100.10">
    <property type="entry name" value="Thrombospondin type-1 (TSP1) repeat"/>
    <property type="match status" value="2"/>
</dbReference>
<dbReference type="InterPro" id="IPR001881">
    <property type="entry name" value="EGF-like_Ca-bd_dom"/>
</dbReference>
<dbReference type="GO" id="GO:0023052">
    <property type="term" value="P:signaling"/>
    <property type="evidence" value="ECO:0007669"/>
    <property type="project" value="UniProtKB-ARBA"/>
</dbReference>
<dbReference type="InterPro" id="IPR018097">
    <property type="entry name" value="EGF_Ca-bd_CS"/>
</dbReference>
<dbReference type="Pfam" id="PF08205">
    <property type="entry name" value="C2-set_2"/>
    <property type="match status" value="2"/>
</dbReference>
<dbReference type="Pfam" id="PF00090">
    <property type="entry name" value="TSP_1"/>
    <property type="match status" value="2"/>
</dbReference>
<dbReference type="PROSITE" id="PS50940">
    <property type="entry name" value="CHIT_BIND_II"/>
    <property type="match status" value="2"/>
</dbReference>
<keyword evidence="20" id="KW-1185">Reference proteome</keyword>
<dbReference type="SMART" id="SM00409">
    <property type="entry name" value="IG"/>
    <property type="match status" value="2"/>
</dbReference>
<evidence type="ECO:0000256" key="8">
    <source>
        <dbReference type="ARBA" id="ARBA00022837"/>
    </source>
</evidence>
<feature type="domain" description="Sushi" evidence="17">
    <location>
        <begin position="511"/>
        <end position="569"/>
    </location>
</feature>
<feature type="disulfide bond" evidence="14">
    <location>
        <begin position="846"/>
        <end position="873"/>
    </location>
</feature>
<comment type="subcellular location">
    <subcellularLocation>
        <location evidence="1">Cell membrane</location>
        <topology evidence="1">Single-pass type I membrane protein</topology>
    </subcellularLocation>
</comment>
<dbReference type="SUPFAM" id="SSF82895">
    <property type="entry name" value="TSP-1 type 1 repeat"/>
    <property type="match status" value="2"/>
</dbReference>
<dbReference type="InterPro" id="IPR050350">
    <property type="entry name" value="Compl-Cell_Adhes-Reg"/>
</dbReference>
<dbReference type="InterPro" id="IPR003599">
    <property type="entry name" value="Ig_sub"/>
</dbReference>
<dbReference type="InterPro" id="IPR013783">
    <property type="entry name" value="Ig-like_fold"/>
</dbReference>
<evidence type="ECO:0000256" key="2">
    <source>
        <dbReference type="ARBA" id="ARBA00022475"/>
    </source>
</evidence>
<keyword evidence="6" id="KW-0732">Signal</keyword>
<evidence type="ECO:0000313" key="19">
    <source>
        <dbReference type="EMBL" id="VDH91534.1"/>
    </source>
</evidence>
<feature type="domain" description="Chitin-binding type-2" evidence="18">
    <location>
        <begin position="1287"/>
        <end position="1347"/>
    </location>
</feature>
<feature type="domain" description="Sushi" evidence="17">
    <location>
        <begin position="1126"/>
        <end position="1186"/>
    </location>
</feature>
<dbReference type="GO" id="GO:0008061">
    <property type="term" value="F:chitin binding"/>
    <property type="evidence" value="ECO:0007669"/>
    <property type="project" value="InterPro"/>
</dbReference>
<feature type="domain" description="Chitin-binding type-2" evidence="18">
    <location>
        <begin position="1459"/>
        <end position="1515"/>
    </location>
</feature>
<feature type="disulfide bond" evidence="13">
    <location>
        <begin position="498"/>
        <end position="507"/>
    </location>
</feature>
<feature type="disulfide bond" evidence="14">
    <location>
        <begin position="961"/>
        <end position="988"/>
    </location>
</feature>
<feature type="domain" description="Sushi" evidence="17">
    <location>
        <begin position="762"/>
        <end position="817"/>
    </location>
</feature>
<dbReference type="PANTHER" id="PTHR19325:SF575">
    <property type="entry name" value="LOCOMOTION-RELATED PROTEIN HIKARU GENKI"/>
    <property type="match status" value="1"/>
</dbReference>
<evidence type="ECO:0000256" key="3">
    <source>
        <dbReference type="ARBA" id="ARBA00022536"/>
    </source>
</evidence>
<evidence type="ECO:0000256" key="11">
    <source>
        <dbReference type="ARBA" id="ARBA00023157"/>
    </source>
</evidence>
<evidence type="ECO:0000256" key="12">
    <source>
        <dbReference type="ARBA" id="ARBA00023180"/>
    </source>
</evidence>
<evidence type="ECO:0000259" key="18">
    <source>
        <dbReference type="PROSITE" id="PS50940"/>
    </source>
</evidence>
<dbReference type="Pfam" id="PF12661">
    <property type="entry name" value="hEGF"/>
    <property type="match status" value="1"/>
</dbReference>
<feature type="domain" description="Sushi" evidence="17">
    <location>
        <begin position="1690"/>
        <end position="1748"/>
    </location>
</feature>